<dbReference type="EMBL" id="HBHQ01027884">
    <property type="protein sequence ID" value="CAD9827062.1"/>
    <property type="molecule type" value="Transcribed_RNA"/>
</dbReference>
<dbReference type="PANTHER" id="PTHR43591">
    <property type="entry name" value="METHYLTRANSFERASE"/>
    <property type="match status" value="1"/>
</dbReference>
<reference evidence="2" key="1">
    <citation type="submission" date="2021-01" db="EMBL/GenBank/DDBJ databases">
        <authorList>
            <person name="Corre E."/>
            <person name="Pelletier E."/>
            <person name="Niang G."/>
            <person name="Scheremetjew M."/>
            <person name="Finn R."/>
            <person name="Kale V."/>
            <person name="Holt S."/>
            <person name="Cochrane G."/>
            <person name="Meng A."/>
            <person name="Brown T."/>
            <person name="Cohen L."/>
        </authorList>
    </citation>
    <scope>NUCLEOTIDE SEQUENCE</scope>
    <source>
        <strain evidence="2">CCMP2084</strain>
    </source>
</reference>
<dbReference type="Gene3D" id="3.40.50.150">
    <property type="entry name" value="Vaccinia Virus protein VP39"/>
    <property type="match status" value="1"/>
</dbReference>
<evidence type="ECO:0000313" key="3">
    <source>
        <dbReference type="EMBL" id="CAD9827062.1"/>
    </source>
</evidence>
<keyword evidence="1" id="KW-0732">Signal</keyword>
<dbReference type="Pfam" id="PF01209">
    <property type="entry name" value="Ubie_methyltran"/>
    <property type="match status" value="1"/>
</dbReference>
<dbReference type="CDD" id="cd02440">
    <property type="entry name" value="AdoMet_MTases"/>
    <property type="match status" value="1"/>
</dbReference>
<accession>A0A6T7K1T7</accession>
<dbReference type="EMBL" id="HBHQ01027883">
    <property type="protein sequence ID" value="CAD9827061.1"/>
    <property type="molecule type" value="Transcribed_RNA"/>
</dbReference>
<dbReference type="SUPFAM" id="SSF53335">
    <property type="entry name" value="S-adenosyl-L-methionine-dependent methyltransferases"/>
    <property type="match status" value="1"/>
</dbReference>
<gene>
    <name evidence="2" type="ORF">ASEP1449_LOCUS18895</name>
    <name evidence="3" type="ORF">ASEP1449_LOCUS18896</name>
</gene>
<evidence type="ECO:0000313" key="2">
    <source>
        <dbReference type="EMBL" id="CAD9827061.1"/>
    </source>
</evidence>
<name>A0A6T7K1T7_9STRA</name>
<dbReference type="AlphaFoldDB" id="A0A6T7K1T7"/>
<organism evidence="2">
    <name type="scientific">Attheya septentrionalis</name>
    <dbReference type="NCBI Taxonomy" id="420275"/>
    <lineage>
        <taxon>Eukaryota</taxon>
        <taxon>Sar</taxon>
        <taxon>Stramenopiles</taxon>
        <taxon>Ochrophyta</taxon>
        <taxon>Bacillariophyta</taxon>
        <taxon>Coscinodiscophyceae</taxon>
        <taxon>Chaetocerotophycidae</taxon>
        <taxon>Chaetocerotales</taxon>
        <taxon>Attheyaceae</taxon>
        <taxon>Attheya</taxon>
    </lineage>
</organism>
<proteinExistence type="predicted"/>
<evidence type="ECO:0008006" key="4">
    <source>
        <dbReference type="Google" id="ProtNLM"/>
    </source>
</evidence>
<protein>
    <recommendedName>
        <fullName evidence="4">Ubiquinone biosynthesis methyltransferase COQ5</fullName>
    </recommendedName>
</protein>
<dbReference type="PANTHER" id="PTHR43591:SF24">
    <property type="entry name" value="2-METHOXY-6-POLYPRENYL-1,4-BENZOQUINOL METHYLASE, MITOCHONDRIAL"/>
    <property type="match status" value="1"/>
</dbReference>
<evidence type="ECO:0000256" key="1">
    <source>
        <dbReference type="SAM" id="SignalP"/>
    </source>
</evidence>
<dbReference type="InterPro" id="IPR029063">
    <property type="entry name" value="SAM-dependent_MTases_sf"/>
</dbReference>
<dbReference type="GO" id="GO:0008168">
    <property type="term" value="F:methyltransferase activity"/>
    <property type="evidence" value="ECO:0007669"/>
    <property type="project" value="TreeGrafter"/>
</dbReference>
<feature type="signal peptide" evidence="1">
    <location>
        <begin position="1"/>
        <end position="25"/>
    </location>
</feature>
<sequence>MAKRGVLSVVMNMALLMLGIAIGKGFHDNTHNTQNTNKNMPSLEYGTGSMFDLIAQRYDFVNRALALNMDLSWRRIMVTQLLDSILAASASSAGTTTKNYQPLLCLDLATGTADVSILLAQQAASSSASSTMIQIKGVDPSANMIAVGRDKVKEEGLQNIISLELGDARDLSKFIATDEEGRMDGVTMAFGIRNVPEQERNKVFCEIHQVLKGRKRGKVAILEFSEPTLEEGGLVGYYLARPFIRYIVPWMGAMLSGKPREYLHLQNSIAHFPNAAEFTTFLHSLHCPLDQTTKTDTNDDPQQQQGSFRVDSVTQMNFGSVQLYLATAI</sequence>
<feature type="chain" id="PRO_5036191671" description="Ubiquinone biosynthesis methyltransferase COQ5" evidence="1">
    <location>
        <begin position="26"/>
        <end position="329"/>
    </location>
</feature>